<keyword evidence="3" id="KW-1185">Reference proteome</keyword>
<feature type="transmembrane region" description="Helical" evidence="1">
    <location>
        <begin position="132"/>
        <end position="154"/>
    </location>
</feature>
<evidence type="ECO:0000256" key="1">
    <source>
        <dbReference type="SAM" id="Phobius"/>
    </source>
</evidence>
<evidence type="ECO:0000313" key="2">
    <source>
        <dbReference type="EMBL" id="QEO08768.1"/>
    </source>
</evidence>
<feature type="transmembrane region" description="Helical" evidence="1">
    <location>
        <begin position="161"/>
        <end position="180"/>
    </location>
</feature>
<evidence type="ECO:0000313" key="3">
    <source>
        <dbReference type="Proteomes" id="UP000322159"/>
    </source>
</evidence>
<feature type="transmembrane region" description="Helical" evidence="1">
    <location>
        <begin position="49"/>
        <end position="70"/>
    </location>
</feature>
<dbReference type="RefSeq" id="WP_149324201.1">
    <property type="nucleotide sequence ID" value="NZ_CP043504.1"/>
</dbReference>
<gene>
    <name evidence="2" type="ORF">FLP23_01275</name>
</gene>
<keyword evidence="1" id="KW-0812">Transmembrane</keyword>
<reference evidence="2 3" key="1">
    <citation type="submission" date="2019-09" db="EMBL/GenBank/DDBJ databases">
        <title>Genome sequencing of strain KACC 19322.</title>
        <authorList>
            <person name="Heo J."/>
            <person name="Kim S.-J."/>
            <person name="Kim J.-S."/>
            <person name="Hong S.-B."/>
            <person name="Kwon S.-W."/>
        </authorList>
    </citation>
    <scope>NUCLEOTIDE SEQUENCE [LARGE SCALE GENOMIC DNA]</scope>
    <source>
        <strain evidence="2 3">KACC 19322</strain>
    </source>
</reference>
<keyword evidence="1" id="KW-0472">Membrane</keyword>
<dbReference type="KEGG" id="lyk:FLP23_01275"/>
<keyword evidence="1" id="KW-1133">Transmembrane helix</keyword>
<sequence>MTATRRTAALVGALFLVTHVTSVGARILYTPVVTDPTRLGDDTPLLVGALLEVVLAVAVAATAFVVHPAVTRHNPGAALGYVALRTLEASVILAGVVAILTLASIRTALAADGVDHTGLETLAGVVTSFQDWTFVIGPGLVCGVNTVLLAWIMFRSGLVPRFIGMLGIVGGPVVFLVNALKVLDLDEPLMPWLGLGAVPVFAWEILLALYLLFRGFRPTAPDAPLRG</sequence>
<proteinExistence type="predicted"/>
<name>A0A5C1Y5T9_9MICO</name>
<dbReference type="EMBL" id="CP043504">
    <property type="protein sequence ID" value="QEO08768.1"/>
    <property type="molecule type" value="Genomic_DNA"/>
</dbReference>
<dbReference type="Proteomes" id="UP000322159">
    <property type="component" value="Chromosome"/>
</dbReference>
<dbReference type="AlphaFoldDB" id="A0A5C1Y5T9"/>
<dbReference type="OrthoDB" id="5080242at2"/>
<dbReference type="InterPro" id="IPR025495">
    <property type="entry name" value="DUF4386"/>
</dbReference>
<protein>
    <submittedName>
        <fullName evidence="2">DUF4386 domain-containing protein</fullName>
    </submittedName>
</protein>
<organism evidence="2 3">
    <name type="scientific">Protaetiibacter larvae</name>
    <dbReference type="NCBI Taxonomy" id="2592654"/>
    <lineage>
        <taxon>Bacteria</taxon>
        <taxon>Bacillati</taxon>
        <taxon>Actinomycetota</taxon>
        <taxon>Actinomycetes</taxon>
        <taxon>Micrococcales</taxon>
        <taxon>Microbacteriaceae</taxon>
        <taxon>Protaetiibacter</taxon>
    </lineage>
</organism>
<feature type="transmembrane region" description="Helical" evidence="1">
    <location>
        <begin position="192"/>
        <end position="213"/>
    </location>
</feature>
<accession>A0A5C1Y5T9</accession>
<feature type="transmembrane region" description="Helical" evidence="1">
    <location>
        <begin position="82"/>
        <end position="105"/>
    </location>
</feature>
<dbReference type="Pfam" id="PF14329">
    <property type="entry name" value="DUF4386"/>
    <property type="match status" value="1"/>
</dbReference>